<gene>
    <name evidence="1" type="ORF">JK358_36520</name>
</gene>
<reference evidence="1 2" key="1">
    <citation type="submission" date="2021-01" db="EMBL/GenBank/DDBJ databases">
        <title>WGS of actinomycetes isolated from Thailand.</title>
        <authorList>
            <person name="Thawai C."/>
        </authorList>
    </citation>
    <scope>NUCLEOTIDE SEQUENCE [LARGE SCALE GENOMIC DNA]</scope>
    <source>
        <strain evidence="1 2">LPG 2</strain>
    </source>
</reference>
<proteinExistence type="predicted"/>
<evidence type="ECO:0000313" key="2">
    <source>
        <dbReference type="Proteomes" id="UP000602198"/>
    </source>
</evidence>
<comment type="caution">
    <text evidence="1">The sequence shown here is derived from an EMBL/GenBank/DDBJ whole genome shotgun (WGS) entry which is preliminary data.</text>
</comment>
<sequence length="78" mass="8838">MTAVVPTHEFRSTSTDHTSQKTAAMFKRLFTLFAAAGRAVPFHRESRWELSGSTNFADRDRERAVNDIRAIASMREHG</sequence>
<protein>
    <submittedName>
        <fullName evidence="1">Uncharacterized protein</fullName>
    </submittedName>
</protein>
<accession>A0ABS1MH90</accession>
<name>A0ABS1MH90_9NOCA</name>
<dbReference type="RefSeq" id="WP_201957845.1">
    <property type="nucleotide sequence ID" value="NZ_JAERRJ010000021.1"/>
</dbReference>
<dbReference type="Proteomes" id="UP000602198">
    <property type="component" value="Unassembled WGS sequence"/>
</dbReference>
<dbReference type="EMBL" id="JAERRJ010000021">
    <property type="protein sequence ID" value="MBL1079916.1"/>
    <property type="molecule type" value="Genomic_DNA"/>
</dbReference>
<organism evidence="1 2">
    <name type="scientific">Nocardia acididurans</name>
    <dbReference type="NCBI Taxonomy" id="2802282"/>
    <lineage>
        <taxon>Bacteria</taxon>
        <taxon>Bacillati</taxon>
        <taxon>Actinomycetota</taxon>
        <taxon>Actinomycetes</taxon>
        <taxon>Mycobacteriales</taxon>
        <taxon>Nocardiaceae</taxon>
        <taxon>Nocardia</taxon>
    </lineage>
</organism>
<evidence type="ECO:0000313" key="1">
    <source>
        <dbReference type="EMBL" id="MBL1079916.1"/>
    </source>
</evidence>
<keyword evidence="2" id="KW-1185">Reference proteome</keyword>